<evidence type="ECO:0000256" key="1">
    <source>
        <dbReference type="ARBA" id="ARBA00023015"/>
    </source>
</evidence>
<dbReference type="GO" id="GO:0003700">
    <property type="term" value="F:DNA-binding transcription factor activity"/>
    <property type="evidence" value="ECO:0007669"/>
    <property type="project" value="TreeGrafter"/>
</dbReference>
<dbReference type="PROSITE" id="PS50977">
    <property type="entry name" value="HTH_TETR_2"/>
    <property type="match status" value="1"/>
</dbReference>
<organism evidence="6 7">
    <name type="scientific">Roseibium aquae</name>
    <dbReference type="NCBI Taxonomy" id="1323746"/>
    <lineage>
        <taxon>Bacteria</taxon>
        <taxon>Pseudomonadati</taxon>
        <taxon>Pseudomonadota</taxon>
        <taxon>Alphaproteobacteria</taxon>
        <taxon>Hyphomicrobiales</taxon>
        <taxon>Stappiaceae</taxon>
        <taxon>Roseibium</taxon>
    </lineage>
</organism>
<dbReference type="EMBL" id="BMFA01000006">
    <property type="protein sequence ID" value="GGB50771.1"/>
    <property type="molecule type" value="Genomic_DNA"/>
</dbReference>
<evidence type="ECO:0000313" key="6">
    <source>
        <dbReference type="EMBL" id="GGB50771.1"/>
    </source>
</evidence>
<dbReference type="Proteomes" id="UP000605148">
    <property type="component" value="Unassembled WGS sequence"/>
</dbReference>
<evidence type="ECO:0000313" key="7">
    <source>
        <dbReference type="Proteomes" id="UP000605148"/>
    </source>
</evidence>
<feature type="domain" description="HTH tetR-type" evidence="5">
    <location>
        <begin position="14"/>
        <end position="74"/>
    </location>
</feature>
<dbReference type="PRINTS" id="PR00455">
    <property type="entry name" value="HTHTETR"/>
</dbReference>
<proteinExistence type="predicted"/>
<dbReference type="PANTHER" id="PTHR30055:SF234">
    <property type="entry name" value="HTH-TYPE TRANSCRIPTIONAL REGULATOR BETI"/>
    <property type="match status" value="1"/>
</dbReference>
<gene>
    <name evidence="6" type="ORF">GCM10011316_23650</name>
</gene>
<protein>
    <recommendedName>
        <fullName evidence="5">HTH tetR-type domain-containing protein</fullName>
    </recommendedName>
</protein>
<reference evidence="6" key="1">
    <citation type="journal article" date="2014" name="Int. J. Syst. Evol. Microbiol.">
        <title>Complete genome sequence of Corynebacterium casei LMG S-19264T (=DSM 44701T), isolated from a smear-ripened cheese.</title>
        <authorList>
            <consortium name="US DOE Joint Genome Institute (JGI-PGF)"/>
            <person name="Walter F."/>
            <person name="Albersmeier A."/>
            <person name="Kalinowski J."/>
            <person name="Ruckert C."/>
        </authorList>
    </citation>
    <scope>NUCLEOTIDE SEQUENCE</scope>
    <source>
        <strain evidence="6">CGMCC 1.12426</strain>
    </source>
</reference>
<sequence length="206" mass="22292">MSAPAPRKPQARTALTRARLLDAAKSIAREDGLEALTAEGIARLAGVAKGTLFAHFGDMDGLLSYLLLDRLQGLIEADGEASDDTLHDPVSAVVERMMALIGVMTESQIMTRMFMENIGVTKGHCAPEFAEQLARWDAKLLDVLKAWQASETAAPALRRDLAADVLLDGMIAFTLHGAILKQSCQVTDPDVLRERLRTHVGAYLLA</sequence>
<dbReference type="PROSITE" id="PS01081">
    <property type="entry name" value="HTH_TETR_1"/>
    <property type="match status" value="1"/>
</dbReference>
<comment type="caution">
    <text evidence="6">The sequence shown here is derived from an EMBL/GenBank/DDBJ whole genome shotgun (WGS) entry which is preliminary data.</text>
</comment>
<dbReference type="InterPro" id="IPR023772">
    <property type="entry name" value="DNA-bd_HTH_TetR-type_CS"/>
</dbReference>
<feature type="DNA-binding region" description="H-T-H motif" evidence="4">
    <location>
        <begin position="37"/>
        <end position="56"/>
    </location>
</feature>
<dbReference type="Pfam" id="PF00440">
    <property type="entry name" value="TetR_N"/>
    <property type="match status" value="1"/>
</dbReference>
<keyword evidence="2 4" id="KW-0238">DNA-binding</keyword>
<keyword evidence="1" id="KW-0805">Transcription regulation</keyword>
<evidence type="ECO:0000256" key="4">
    <source>
        <dbReference type="PROSITE-ProRule" id="PRU00335"/>
    </source>
</evidence>
<reference evidence="6" key="2">
    <citation type="submission" date="2020-09" db="EMBL/GenBank/DDBJ databases">
        <authorList>
            <person name="Sun Q."/>
            <person name="Zhou Y."/>
        </authorList>
    </citation>
    <scope>NUCLEOTIDE SEQUENCE</scope>
    <source>
        <strain evidence="6">CGMCC 1.12426</strain>
    </source>
</reference>
<evidence type="ECO:0000256" key="2">
    <source>
        <dbReference type="ARBA" id="ARBA00023125"/>
    </source>
</evidence>
<dbReference type="SUPFAM" id="SSF46689">
    <property type="entry name" value="Homeodomain-like"/>
    <property type="match status" value="1"/>
</dbReference>
<keyword evidence="7" id="KW-1185">Reference proteome</keyword>
<dbReference type="GO" id="GO:0000976">
    <property type="term" value="F:transcription cis-regulatory region binding"/>
    <property type="evidence" value="ECO:0007669"/>
    <property type="project" value="TreeGrafter"/>
</dbReference>
<dbReference type="AlphaFoldDB" id="A0A916X2J2"/>
<name>A0A916X2J2_9HYPH</name>
<accession>A0A916X2J2</accession>
<dbReference type="InterPro" id="IPR050109">
    <property type="entry name" value="HTH-type_TetR-like_transc_reg"/>
</dbReference>
<dbReference type="InterPro" id="IPR009057">
    <property type="entry name" value="Homeodomain-like_sf"/>
</dbReference>
<evidence type="ECO:0000256" key="3">
    <source>
        <dbReference type="ARBA" id="ARBA00023163"/>
    </source>
</evidence>
<dbReference type="RefSeq" id="WP_150496170.1">
    <property type="nucleotide sequence ID" value="NZ_BMFA01000006.1"/>
</dbReference>
<dbReference type="Gene3D" id="1.10.357.10">
    <property type="entry name" value="Tetracycline Repressor, domain 2"/>
    <property type="match status" value="1"/>
</dbReference>
<dbReference type="PANTHER" id="PTHR30055">
    <property type="entry name" value="HTH-TYPE TRANSCRIPTIONAL REGULATOR RUTR"/>
    <property type="match status" value="1"/>
</dbReference>
<dbReference type="InterPro" id="IPR001647">
    <property type="entry name" value="HTH_TetR"/>
</dbReference>
<keyword evidence="3" id="KW-0804">Transcription</keyword>
<dbReference type="OrthoDB" id="9811084at2"/>
<evidence type="ECO:0000259" key="5">
    <source>
        <dbReference type="PROSITE" id="PS50977"/>
    </source>
</evidence>